<dbReference type="PANTHER" id="PTHR30349:SF94">
    <property type="entry name" value="INTEGRASE_RECOMBINASE HI_1414-RELATED"/>
    <property type="match status" value="1"/>
</dbReference>
<dbReference type="RefSeq" id="WP_059434810.1">
    <property type="nucleotide sequence ID" value="NZ_FAVB01000001.1"/>
</dbReference>
<evidence type="ECO:0000313" key="7">
    <source>
        <dbReference type="EMBL" id="CUU67711.1"/>
    </source>
</evidence>
<keyword evidence="8" id="KW-1185">Reference proteome</keyword>
<dbReference type="Pfam" id="PF13102">
    <property type="entry name" value="Phage_int_SAM_5"/>
    <property type="match status" value="1"/>
</dbReference>
<dbReference type="GO" id="GO:0006310">
    <property type="term" value="P:DNA recombination"/>
    <property type="evidence" value="ECO:0007669"/>
    <property type="project" value="UniProtKB-KW"/>
</dbReference>
<dbReference type="PANTHER" id="PTHR30349">
    <property type="entry name" value="PHAGE INTEGRASE-RELATED"/>
    <property type="match status" value="1"/>
</dbReference>
<dbReference type="InterPro" id="IPR011010">
    <property type="entry name" value="DNA_brk_join_enz"/>
</dbReference>
<keyword evidence="3" id="KW-0233">DNA recombination</keyword>
<dbReference type="InterPro" id="IPR044068">
    <property type="entry name" value="CB"/>
</dbReference>
<dbReference type="InterPro" id="IPR025269">
    <property type="entry name" value="SAM-like_dom"/>
</dbReference>
<dbReference type="Pfam" id="PF00589">
    <property type="entry name" value="Phage_integrase"/>
    <property type="match status" value="1"/>
</dbReference>
<reference evidence="7 8" key="1">
    <citation type="submission" date="2015-11" db="EMBL/GenBank/DDBJ databases">
        <authorList>
            <consortium name="Pathogen Informatics"/>
        </authorList>
    </citation>
    <scope>NUCLEOTIDE SEQUENCE [LARGE SCALE GENOMIC DNA]</scope>
    <source>
        <strain evidence="7 8">006A-0059</strain>
    </source>
</reference>
<comment type="caution">
    <text evidence="7">The sequence shown here is derived from an EMBL/GenBank/DDBJ whole genome shotgun (WGS) entry which is preliminary data.</text>
</comment>
<dbReference type="InterPro" id="IPR002104">
    <property type="entry name" value="Integrase_catalytic"/>
</dbReference>
<dbReference type="InterPro" id="IPR050090">
    <property type="entry name" value="Tyrosine_recombinase_XerCD"/>
</dbReference>
<dbReference type="EMBL" id="FAVB01000001">
    <property type="protein sequence ID" value="CUU67711.1"/>
    <property type="molecule type" value="Genomic_DNA"/>
</dbReference>
<keyword evidence="1" id="KW-0229">DNA integration</keyword>
<dbReference type="PROSITE" id="PS51900">
    <property type="entry name" value="CB"/>
    <property type="match status" value="1"/>
</dbReference>
<dbReference type="Proteomes" id="UP000052237">
    <property type="component" value="Unassembled WGS sequence"/>
</dbReference>
<dbReference type="PROSITE" id="PS51898">
    <property type="entry name" value="TYR_RECOMBINASE"/>
    <property type="match status" value="1"/>
</dbReference>
<dbReference type="Gene3D" id="1.10.443.10">
    <property type="entry name" value="Intergrase catalytic core"/>
    <property type="match status" value="1"/>
</dbReference>
<dbReference type="CDD" id="cd01189">
    <property type="entry name" value="INT_ICEBs1_C_like"/>
    <property type="match status" value="1"/>
</dbReference>
<evidence type="ECO:0000256" key="2">
    <source>
        <dbReference type="ARBA" id="ARBA00023125"/>
    </source>
</evidence>
<feature type="domain" description="Core-binding (CB)" evidence="6">
    <location>
        <begin position="57"/>
        <end position="138"/>
    </location>
</feature>
<dbReference type="AlphaFoldDB" id="A0A0S4R1G9"/>
<evidence type="ECO:0000313" key="8">
    <source>
        <dbReference type="Proteomes" id="UP000052237"/>
    </source>
</evidence>
<dbReference type="InterPro" id="IPR013762">
    <property type="entry name" value="Integrase-like_cat_sf"/>
</dbReference>
<dbReference type="GO" id="GO:0003677">
    <property type="term" value="F:DNA binding"/>
    <property type="evidence" value="ECO:0007669"/>
    <property type="project" value="UniProtKB-UniRule"/>
</dbReference>
<protein>
    <submittedName>
        <fullName evidence="7">Site-specific recombinase phage integrase family protein</fullName>
    </submittedName>
</protein>
<evidence type="ECO:0000256" key="3">
    <source>
        <dbReference type="ARBA" id="ARBA00023172"/>
    </source>
</evidence>
<dbReference type="InterPro" id="IPR010998">
    <property type="entry name" value="Integrase_recombinase_N"/>
</dbReference>
<evidence type="ECO:0000256" key="4">
    <source>
        <dbReference type="PROSITE-ProRule" id="PRU01248"/>
    </source>
</evidence>
<keyword evidence="2 4" id="KW-0238">DNA-binding</keyword>
<dbReference type="Gene3D" id="1.10.150.130">
    <property type="match status" value="1"/>
</dbReference>
<gene>
    <name evidence="7" type="primary">Int-Tn</name>
    <name evidence="7" type="ORF">ERS686654_00008</name>
</gene>
<dbReference type="SUPFAM" id="SSF56349">
    <property type="entry name" value="DNA breaking-rejoining enzymes"/>
    <property type="match status" value="1"/>
</dbReference>
<dbReference type="GO" id="GO:0015074">
    <property type="term" value="P:DNA integration"/>
    <property type="evidence" value="ECO:0007669"/>
    <property type="project" value="UniProtKB-KW"/>
</dbReference>
<sequence length="339" mass="39900">MKFYDRNGILWVDYTINKRRVRRSLGVKYSKENIANYTYSLKKELEKAPNLLSASDTSFEFFKNRVLEWVKINKKINSYRNYKAFYKTFERFFDIKDIRKISPYDIEKGIYEMQKQGLSVRTIKLSLMVASMAFKEAIKDGIIYNNPVSLAKKPTLKRTIYASFNEDQVKELLSHSSGDLKKFLYIAFYTGARAGEILGLKYSDIDFKNKKIYIQRARLNLKGIVLDTPKTGEREIYLLENLKDFLQGYIFNKDNFFIKKGYQSIYYDFKKLLKELNFEDTALHSTRRTFIRLAMKKGIDLALIQKMVGHRDLTMINKVYSGHTKDDKDIDFLNSAFCS</sequence>
<organism evidence="7 8">
    <name type="scientific">Campylobacter hyointestinalis subsp. hyointestinalis</name>
    <dbReference type="NCBI Taxonomy" id="91352"/>
    <lineage>
        <taxon>Bacteria</taxon>
        <taxon>Pseudomonadati</taxon>
        <taxon>Campylobacterota</taxon>
        <taxon>Epsilonproteobacteria</taxon>
        <taxon>Campylobacterales</taxon>
        <taxon>Campylobacteraceae</taxon>
        <taxon>Campylobacter</taxon>
    </lineage>
</organism>
<name>A0A0S4R1G9_CAMHY</name>
<feature type="domain" description="Tyr recombinase" evidence="5">
    <location>
        <begin position="159"/>
        <end position="335"/>
    </location>
</feature>
<evidence type="ECO:0000256" key="1">
    <source>
        <dbReference type="ARBA" id="ARBA00022908"/>
    </source>
</evidence>
<evidence type="ECO:0000259" key="6">
    <source>
        <dbReference type="PROSITE" id="PS51900"/>
    </source>
</evidence>
<proteinExistence type="predicted"/>
<accession>A0A0S4R1G9</accession>
<evidence type="ECO:0000259" key="5">
    <source>
        <dbReference type="PROSITE" id="PS51898"/>
    </source>
</evidence>